<evidence type="ECO:0000259" key="3">
    <source>
        <dbReference type="PROSITE" id="PS51186"/>
    </source>
</evidence>
<evidence type="ECO:0000256" key="2">
    <source>
        <dbReference type="ARBA" id="ARBA00023315"/>
    </source>
</evidence>
<organism evidence="4">
    <name type="scientific">uncultured Truepera sp</name>
    <dbReference type="NCBI Taxonomy" id="543023"/>
    <lineage>
        <taxon>Bacteria</taxon>
        <taxon>Thermotogati</taxon>
        <taxon>Deinococcota</taxon>
        <taxon>Deinococci</taxon>
        <taxon>Trueperales</taxon>
        <taxon>Trueperaceae</taxon>
        <taxon>Truepera</taxon>
        <taxon>environmental samples</taxon>
    </lineage>
</organism>
<evidence type="ECO:0000256" key="1">
    <source>
        <dbReference type="ARBA" id="ARBA00022679"/>
    </source>
</evidence>
<keyword evidence="2" id="KW-0012">Acyltransferase</keyword>
<dbReference type="PROSITE" id="PS51186">
    <property type="entry name" value="GNAT"/>
    <property type="match status" value="2"/>
</dbReference>
<protein>
    <submittedName>
        <fullName evidence="4">Acetyltransferase</fullName>
    </submittedName>
</protein>
<dbReference type="Gene3D" id="3.40.630.30">
    <property type="match status" value="1"/>
</dbReference>
<reference evidence="4" key="1">
    <citation type="submission" date="2020-02" db="EMBL/GenBank/DDBJ databases">
        <authorList>
            <person name="Meier V. D."/>
        </authorList>
    </citation>
    <scope>NUCLEOTIDE SEQUENCE</scope>
    <source>
        <strain evidence="4">AVDCRST_MAG86</strain>
    </source>
</reference>
<dbReference type="InterPro" id="IPR050832">
    <property type="entry name" value="Bact_Acetyltransf"/>
</dbReference>
<dbReference type="PANTHER" id="PTHR43877">
    <property type="entry name" value="AMINOALKYLPHOSPHONATE N-ACETYLTRANSFERASE-RELATED-RELATED"/>
    <property type="match status" value="1"/>
</dbReference>
<feature type="domain" description="N-acetyltransferase" evidence="3">
    <location>
        <begin position="1"/>
        <end position="150"/>
    </location>
</feature>
<dbReference type="CDD" id="cd04301">
    <property type="entry name" value="NAT_SF"/>
    <property type="match status" value="1"/>
</dbReference>
<keyword evidence="1 4" id="KW-0808">Transferase</keyword>
<proteinExistence type="predicted"/>
<dbReference type="GO" id="GO:0016747">
    <property type="term" value="F:acyltransferase activity, transferring groups other than amino-acyl groups"/>
    <property type="evidence" value="ECO:0007669"/>
    <property type="project" value="InterPro"/>
</dbReference>
<dbReference type="AlphaFoldDB" id="A0A6J4VYG8"/>
<dbReference type="Pfam" id="PF00583">
    <property type="entry name" value="Acetyltransf_1"/>
    <property type="match status" value="1"/>
</dbReference>
<feature type="domain" description="N-acetyltransferase" evidence="3">
    <location>
        <begin position="147"/>
        <end position="297"/>
    </location>
</feature>
<dbReference type="SUPFAM" id="SSF55729">
    <property type="entry name" value="Acyl-CoA N-acyltransferases (Nat)"/>
    <property type="match status" value="2"/>
</dbReference>
<dbReference type="InterPro" id="IPR016181">
    <property type="entry name" value="Acyl_CoA_acyltransferase"/>
</dbReference>
<dbReference type="InterPro" id="IPR000182">
    <property type="entry name" value="GNAT_dom"/>
</dbReference>
<dbReference type="EMBL" id="CADCWP010000351">
    <property type="protein sequence ID" value="CAA9587828.1"/>
    <property type="molecule type" value="Genomic_DNA"/>
</dbReference>
<gene>
    <name evidence="4" type="ORF">AVDCRST_MAG86-3922</name>
</gene>
<sequence>MTVREFRNRDLPELLGLLKTQDERASQRSMTPEGRSIEDLALELGELSPYTELVPLVLEQHGQLAAYVALCNYDGEAFLEGPLMRPELGAADVAPLLERAVSEAKVRGYSFVEAFVDEENVRAQDALAASAFEPFRTTYIYEFRRGSDLTPLSPSRFRFEQGEVDVGVYRDLYRETSDNWATRLAWRDEDLRERFSDPQVSLTLVYQDDRPVGHLELERLPDEGYAEVAYFGVLPAARGQKLGRELLLRGLHEAFAAPDVELVLARAHDDERAASVTLESVGFLLSHGVVAYTLELK</sequence>
<evidence type="ECO:0000313" key="4">
    <source>
        <dbReference type="EMBL" id="CAA9587828.1"/>
    </source>
</evidence>
<name>A0A6J4VYG8_9DEIN</name>
<accession>A0A6J4VYG8</accession>